<reference evidence="7 8" key="1">
    <citation type="journal article" date="2019" name="Int. J. Syst. Evol. Microbiol.">
        <title>The Global Catalogue of Microorganisms (GCM) 10K type strain sequencing project: providing services to taxonomists for standard genome sequencing and annotation.</title>
        <authorList>
            <consortium name="The Broad Institute Genomics Platform"/>
            <consortium name="The Broad Institute Genome Sequencing Center for Infectious Disease"/>
            <person name="Wu L."/>
            <person name="Ma J."/>
        </authorList>
    </citation>
    <scope>NUCLEOTIDE SEQUENCE [LARGE SCALE GENOMIC DNA]</scope>
    <source>
        <strain evidence="7 8">JCM 8736</strain>
    </source>
</reference>
<dbReference type="PANTHER" id="PTHR43017:SF1">
    <property type="entry name" value="ACETYLTRANSFERASE YJL218W-RELATED"/>
    <property type="match status" value="1"/>
</dbReference>
<dbReference type="InterPro" id="IPR039369">
    <property type="entry name" value="LacA-like"/>
</dbReference>
<dbReference type="Pfam" id="PF14602">
    <property type="entry name" value="Hexapep_2"/>
    <property type="match status" value="1"/>
</dbReference>
<evidence type="ECO:0000313" key="8">
    <source>
        <dbReference type="Proteomes" id="UP001501577"/>
    </source>
</evidence>
<comment type="similarity">
    <text evidence="1 5">Belongs to the transferase hexapeptide repeat family.</text>
</comment>
<sequence length="202" mass="22640">MNNKERKANGLPYHYDDPEVMDEQLSYLELLYDYNMTRPTDAKLKSKLLKRMFAEIGSDCHIETPIHANWGGKNVHFGSGIYCNSNLTLVDDTDIYIGDNCMFGPNVVVATSGHPILPILREHHYVYNFPVAIEENVWIGSSVQILPGVTIGKNSVIGAGSIVTNSIPANVVAYGNPCKVVREIGEKDSEFYFKNKKLDVWE</sequence>
<evidence type="ECO:0000313" key="7">
    <source>
        <dbReference type="EMBL" id="GAA3026051.1"/>
    </source>
</evidence>
<dbReference type="Proteomes" id="UP001501577">
    <property type="component" value="Unassembled WGS sequence"/>
</dbReference>
<name>A0ABN3YDE7_9ENTE</name>
<dbReference type="SUPFAM" id="SSF51161">
    <property type="entry name" value="Trimeric LpxA-like enzymes"/>
    <property type="match status" value="1"/>
</dbReference>
<gene>
    <name evidence="7" type="ORF">GCM10019998_23180</name>
</gene>
<organism evidence="7 8">
    <name type="scientific">Tetragenococcus solitarius</name>
    <dbReference type="NCBI Taxonomy" id="71453"/>
    <lineage>
        <taxon>Bacteria</taxon>
        <taxon>Bacillati</taxon>
        <taxon>Bacillota</taxon>
        <taxon>Bacilli</taxon>
        <taxon>Lactobacillales</taxon>
        <taxon>Enterococcaceae</taxon>
        <taxon>Tetragenococcus</taxon>
    </lineage>
</organism>
<dbReference type="SMART" id="SM01266">
    <property type="entry name" value="Mac"/>
    <property type="match status" value="1"/>
</dbReference>
<evidence type="ECO:0000259" key="6">
    <source>
        <dbReference type="SMART" id="SM01266"/>
    </source>
</evidence>
<dbReference type="InterPro" id="IPR001451">
    <property type="entry name" value="Hexapep"/>
</dbReference>
<dbReference type="Gene3D" id="2.160.10.10">
    <property type="entry name" value="Hexapeptide repeat proteins"/>
    <property type="match status" value="1"/>
</dbReference>
<dbReference type="CDD" id="cd03357">
    <property type="entry name" value="LbH_MAT_GAT"/>
    <property type="match status" value="1"/>
</dbReference>
<accession>A0ABN3YDE7</accession>
<evidence type="ECO:0000256" key="3">
    <source>
        <dbReference type="ARBA" id="ARBA00022737"/>
    </source>
</evidence>
<comment type="caution">
    <text evidence="7">The sequence shown here is derived from an EMBL/GenBank/DDBJ whole genome shotgun (WGS) entry which is preliminary data.</text>
</comment>
<keyword evidence="4 5" id="KW-0012">Acyltransferase</keyword>
<dbReference type="RefSeq" id="WP_068709079.1">
    <property type="nucleotide sequence ID" value="NZ_BAAAXQ010000077.1"/>
</dbReference>
<evidence type="ECO:0000256" key="1">
    <source>
        <dbReference type="ARBA" id="ARBA00007274"/>
    </source>
</evidence>
<evidence type="ECO:0000256" key="5">
    <source>
        <dbReference type="RuleBase" id="RU367021"/>
    </source>
</evidence>
<protein>
    <recommendedName>
        <fullName evidence="5">Acetyltransferase</fullName>
        <ecNumber evidence="5">2.3.1.-</ecNumber>
    </recommendedName>
</protein>
<keyword evidence="3" id="KW-0677">Repeat</keyword>
<dbReference type="InterPro" id="IPR024688">
    <property type="entry name" value="Mac_dom"/>
</dbReference>
<dbReference type="Pfam" id="PF00132">
    <property type="entry name" value="Hexapep"/>
    <property type="match status" value="1"/>
</dbReference>
<keyword evidence="8" id="KW-1185">Reference proteome</keyword>
<dbReference type="InterPro" id="IPR018357">
    <property type="entry name" value="Hexapep_transf_CS"/>
</dbReference>
<dbReference type="InterPro" id="IPR011004">
    <property type="entry name" value="Trimer_LpxA-like_sf"/>
</dbReference>
<evidence type="ECO:0000256" key="4">
    <source>
        <dbReference type="ARBA" id="ARBA00023315"/>
    </source>
</evidence>
<proteinExistence type="inferred from homology"/>
<evidence type="ECO:0000256" key="2">
    <source>
        <dbReference type="ARBA" id="ARBA00022679"/>
    </source>
</evidence>
<dbReference type="PANTHER" id="PTHR43017">
    <property type="entry name" value="GALACTOSIDE O-ACETYLTRANSFERASE"/>
    <property type="match status" value="1"/>
</dbReference>
<dbReference type="EMBL" id="BAAAXQ010000077">
    <property type="protein sequence ID" value="GAA3026051.1"/>
    <property type="molecule type" value="Genomic_DNA"/>
</dbReference>
<dbReference type="EC" id="2.3.1.-" evidence="5"/>
<dbReference type="PROSITE" id="PS00101">
    <property type="entry name" value="HEXAPEP_TRANSFERASES"/>
    <property type="match status" value="1"/>
</dbReference>
<dbReference type="Pfam" id="PF12464">
    <property type="entry name" value="Mac"/>
    <property type="match status" value="1"/>
</dbReference>
<keyword evidence="2 5" id="KW-0808">Transferase</keyword>
<feature type="domain" description="Maltose/galactoside acetyltransferase" evidence="6">
    <location>
        <begin position="4"/>
        <end position="58"/>
    </location>
</feature>